<keyword evidence="3" id="KW-1185">Reference proteome</keyword>
<dbReference type="Proteomes" id="UP000244168">
    <property type="component" value="Unassembled WGS sequence"/>
</dbReference>
<feature type="transmembrane region" description="Helical" evidence="1">
    <location>
        <begin position="30"/>
        <end position="51"/>
    </location>
</feature>
<accession>A0A2T5JGZ6</accession>
<evidence type="ECO:0000256" key="1">
    <source>
        <dbReference type="SAM" id="Phobius"/>
    </source>
</evidence>
<keyword evidence="1" id="KW-1133">Transmembrane helix</keyword>
<dbReference type="AlphaFoldDB" id="A0A2T5JGZ6"/>
<proteinExistence type="predicted"/>
<name>A0A2T5JGZ6_9SPHI</name>
<reference evidence="2 3" key="1">
    <citation type="submission" date="2018-04" db="EMBL/GenBank/DDBJ databases">
        <title>Genomic Encyclopedia of Archaeal and Bacterial Type Strains, Phase II (KMG-II): from individual species to whole genera.</title>
        <authorList>
            <person name="Goeker M."/>
        </authorList>
    </citation>
    <scope>NUCLEOTIDE SEQUENCE [LARGE SCALE GENOMIC DNA]</scope>
    <source>
        <strain evidence="2 3">DSM 26809</strain>
    </source>
</reference>
<gene>
    <name evidence="2" type="ORF">C8P68_101912</name>
</gene>
<evidence type="ECO:0000313" key="2">
    <source>
        <dbReference type="EMBL" id="PTR01674.1"/>
    </source>
</evidence>
<organism evidence="2 3">
    <name type="scientific">Mucilaginibacter yixingensis</name>
    <dbReference type="NCBI Taxonomy" id="1295612"/>
    <lineage>
        <taxon>Bacteria</taxon>
        <taxon>Pseudomonadati</taxon>
        <taxon>Bacteroidota</taxon>
        <taxon>Sphingobacteriia</taxon>
        <taxon>Sphingobacteriales</taxon>
        <taxon>Sphingobacteriaceae</taxon>
        <taxon>Mucilaginibacter</taxon>
    </lineage>
</organism>
<sequence length="98" mass="10629">MRTNNLRCTGVLSIPTSTFMKNPFEKQDKAILIGAIAAGAALAGGLTWLLLTEDGNEKRERWKEWMEEKAKNMIAGCLSCKTGVDKDVAKGATDAVID</sequence>
<keyword evidence="1" id="KW-0472">Membrane</keyword>
<comment type="caution">
    <text evidence="2">The sequence shown here is derived from an EMBL/GenBank/DDBJ whole genome shotgun (WGS) entry which is preliminary data.</text>
</comment>
<evidence type="ECO:0000313" key="3">
    <source>
        <dbReference type="Proteomes" id="UP000244168"/>
    </source>
</evidence>
<keyword evidence="1" id="KW-0812">Transmembrane</keyword>
<dbReference type="EMBL" id="QAOQ01000001">
    <property type="protein sequence ID" value="PTR01674.1"/>
    <property type="molecule type" value="Genomic_DNA"/>
</dbReference>
<protein>
    <submittedName>
        <fullName evidence="2">Uncharacterized protein</fullName>
    </submittedName>
</protein>